<dbReference type="RefSeq" id="WP_126010048.1">
    <property type="nucleotide sequence ID" value="NZ_CP032509.1"/>
</dbReference>
<name>A0A3S9B9P8_9HYPH</name>
<proteinExistence type="predicted"/>
<organism evidence="1 2">
    <name type="scientific">Georhizobium profundi</name>
    <dbReference type="NCBI Taxonomy" id="2341112"/>
    <lineage>
        <taxon>Bacteria</taxon>
        <taxon>Pseudomonadati</taxon>
        <taxon>Pseudomonadota</taxon>
        <taxon>Alphaproteobacteria</taxon>
        <taxon>Hyphomicrobiales</taxon>
        <taxon>Rhizobiaceae</taxon>
        <taxon>Georhizobium</taxon>
    </lineage>
</organism>
<dbReference type="OrthoDB" id="7888967at2"/>
<dbReference type="PIRSF" id="PIRSF010521">
    <property type="entry name" value="DUF922_bac"/>
    <property type="match status" value="1"/>
</dbReference>
<gene>
    <name evidence="1" type="ORF">D5400_11005</name>
</gene>
<evidence type="ECO:0000313" key="1">
    <source>
        <dbReference type="EMBL" id="AZN73748.1"/>
    </source>
</evidence>
<reference evidence="1 2" key="1">
    <citation type="submission" date="2018-09" db="EMBL/GenBank/DDBJ databases">
        <title>Marinorhizobium profundi gen. nov., sp. nov., isolated from a deep-sea sediment sample from the New Britain Trench and proposal of Marinorhizobiaceae fam. nov. in the order Rhizobiales of the class Alphaproteobacteria.</title>
        <authorList>
            <person name="Cao J."/>
        </authorList>
    </citation>
    <scope>NUCLEOTIDE SEQUENCE [LARGE SCALE GENOMIC DNA]</scope>
    <source>
        <strain evidence="1 2">WS11</strain>
    </source>
</reference>
<dbReference type="KEGG" id="abaw:D5400_11005"/>
<dbReference type="Proteomes" id="UP000268192">
    <property type="component" value="Chromosome"/>
</dbReference>
<dbReference type="InterPro" id="IPR010321">
    <property type="entry name" value="DUF922"/>
</dbReference>
<dbReference type="EMBL" id="CP032509">
    <property type="protein sequence ID" value="AZN73748.1"/>
    <property type="molecule type" value="Genomic_DNA"/>
</dbReference>
<keyword evidence="2" id="KW-1185">Reference proteome</keyword>
<protein>
    <submittedName>
        <fullName evidence="1">DUF922 domain-containing protein</fullName>
    </submittedName>
</protein>
<evidence type="ECO:0000313" key="2">
    <source>
        <dbReference type="Proteomes" id="UP000268192"/>
    </source>
</evidence>
<sequence length="223" mass="25134">MIPRNRGWQFLYHRFARAAAIAGLVVVAAVSAPFFMGSAEAETVITKSFSYFPVRGRTAADLDEALSQSGPLLQGTGIRHPGATEMRFGGSVTYADQGTRCTVDSARITLDTKIILPRWTQRRRAEADLALIWDTLSGDIKRHEERHAEIARQYARKLESDVKGLRAQPNCEAMETEVARITESVLAEHDAEQARFDRIEAINFERRMVRLLQYRLEQIKAAE</sequence>
<dbReference type="Pfam" id="PF06037">
    <property type="entry name" value="DUF922"/>
    <property type="match status" value="1"/>
</dbReference>
<accession>A0A3S9B9P8</accession>
<dbReference type="AlphaFoldDB" id="A0A3S9B9P8"/>